<keyword evidence="7" id="KW-0653">Protein transport</keyword>
<keyword evidence="4 12" id="KW-0853">WD repeat</keyword>
<dbReference type="SUPFAM" id="SSF50978">
    <property type="entry name" value="WD40 repeat-like"/>
    <property type="match status" value="1"/>
</dbReference>
<dbReference type="GO" id="GO:0034198">
    <property type="term" value="P:cellular response to amino acid starvation"/>
    <property type="evidence" value="ECO:0007669"/>
    <property type="project" value="TreeGrafter"/>
</dbReference>
<feature type="repeat" description="WD" evidence="12">
    <location>
        <begin position="325"/>
        <end position="356"/>
    </location>
</feature>
<evidence type="ECO:0000256" key="9">
    <source>
        <dbReference type="ARBA" id="ARBA00023132"/>
    </source>
</evidence>
<keyword evidence="9" id="KW-0906">Nuclear pore complex</keyword>
<dbReference type="PANTHER" id="PTHR11024">
    <property type="entry name" value="NUCLEAR PORE COMPLEX PROTEIN SEC13 / SEH1 FAMILY MEMBER"/>
    <property type="match status" value="1"/>
</dbReference>
<dbReference type="GO" id="GO:0015031">
    <property type="term" value="P:protein transport"/>
    <property type="evidence" value="ECO:0007669"/>
    <property type="project" value="UniProtKB-KW"/>
</dbReference>
<evidence type="ECO:0000313" key="14">
    <source>
        <dbReference type="Proteomes" id="UP000094385"/>
    </source>
</evidence>
<reference evidence="13 14" key="1">
    <citation type="journal article" date="2016" name="Proc. Natl. Acad. Sci. U.S.A.">
        <title>Comparative genomics of biotechnologically important yeasts.</title>
        <authorList>
            <person name="Riley R."/>
            <person name="Haridas S."/>
            <person name="Wolfe K.H."/>
            <person name="Lopes M.R."/>
            <person name="Hittinger C.T."/>
            <person name="Goeker M."/>
            <person name="Salamov A.A."/>
            <person name="Wisecaver J.H."/>
            <person name="Long T.M."/>
            <person name="Calvey C.H."/>
            <person name="Aerts A.L."/>
            <person name="Barry K.W."/>
            <person name="Choi C."/>
            <person name="Clum A."/>
            <person name="Coughlan A.Y."/>
            <person name="Deshpande S."/>
            <person name="Douglass A.P."/>
            <person name="Hanson S.J."/>
            <person name="Klenk H.-P."/>
            <person name="LaButti K.M."/>
            <person name="Lapidus A."/>
            <person name="Lindquist E.A."/>
            <person name="Lipzen A.M."/>
            <person name="Meier-Kolthoff J.P."/>
            <person name="Ohm R.A."/>
            <person name="Otillar R.P."/>
            <person name="Pangilinan J.L."/>
            <person name="Peng Y."/>
            <person name="Rokas A."/>
            <person name="Rosa C.A."/>
            <person name="Scheuner C."/>
            <person name="Sibirny A.A."/>
            <person name="Slot J.C."/>
            <person name="Stielow J.B."/>
            <person name="Sun H."/>
            <person name="Kurtzman C.P."/>
            <person name="Blackwell M."/>
            <person name="Grigoriev I.V."/>
            <person name="Jeffries T.W."/>
        </authorList>
    </citation>
    <scope>NUCLEOTIDE SEQUENCE [LARGE SCALE GENOMIC DNA]</scope>
    <source>
        <strain evidence="13 14">NRRL Y-11557</strain>
    </source>
</reference>
<evidence type="ECO:0000256" key="2">
    <source>
        <dbReference type="ARBA" id="ARBA00010102"/>
    </source>
</evidence>
<keyword evidence="14" id="KW-1185">Reference proteome</keyword>
<keyword evidence="10" id="KW-0539">Nucleus</keyword>
<keyword evidence="8" id="KW-0811">Translocation</keyword>
<dbReference type="Gene3D" id="2.130.10.10">
    <property type="entry name" value="YVTN repeat-like/Quinoprotein amine dehydrogenase"/>
    <property type="match status" value="1"/>
</dbReference>
<dbReference type="InterPro" id="IPR037363">
    <property type="entry name" value="Sec13/Seh1_fam"/>
</dbReference>
<evidence type="ECO:0000256" key="5">
    <source>
        <dbReference type="ARBA" id="ARBA00022737"/>
    </source>
</evidence>
<keyword evidence="6" id="KW-0509">mRNA transport</keyword>
<dbReference type="GO" id="GO:1904263">
    <property type="term" value="P:positive regulation of TORC1 signaling"/>
    <property type="evidence" value="ECO:0007669"/>
    <property type="project" value="EnsemblFungi"/>
</dbReference>
<dbReference type="InterPro" id="IPR015943">
    <property type="entry name" value="WD40/YVTN_repeat-like_dom_sf"/>
</dbReference>
<evidence type="ECO:0000256" key="4">
    <source>
        <dbReference type="ARBA" id="ARBA00022574"/>
    </source>
</evidence>
<evidence type="ECO:0000256" key="3">
    <source>
        <dbReference type="ARBA" id="ARBA00022448"/>
    </source>
</evidence>
<evidence type="ECO:0000256" key="8">
    <source>
        <dbReference type="ARBA" id="ARBA00023010"/>
    </source>
</evidence>
<dbReference type="PROSITE" id="PS50082">
    <property type="entry name" value="WD_REPEATS_2"/>
    <property type="match status" value="1"/>
</dbReference>
<evidence type="ECO:0000256" key="7">
    <source>
        <dbReference type="ARBA" id="ARBA00022927"/>
    </source>
</evidence>
<evidence type="ECO:0000256" key="1">
    <source>
        <dbReference type="ARBA" id="ARBA00004567"/>
    </source>
</evidence>
<evidence type="ECO:0000256" key="12">
    <source>
        <dbReference type="PROSITE-ProRule" id="PRU00221"/>
    </source>
</evidence>
<comment type="subcellular location">
    <subcellularLocation>
        <location evidence="11">Endomembrane system</location>
        <topology evidence="11">Peripheral membrane protein</topology>
        <orientation evidence="11">Cytoplasmic side</orientation>
    </subcellularLocation>
    <subcellularLocation>
        <location evidence="1">Nucleus</location>
        <location evidence="1">Nuclear pore complex</location>
    </subcellularLocation>
</comment>
<dbReference type="PANTHER" id="PTHR11024:SF3">
    <property type="entry name" value="NUCLEOPORIN SEH1"/>
    <property type="match status" value="1"/>
</dbReference>
<dbReference type="Pfam" id="PF00400">
    <property type="entry name" value="WD40"/>
    <property type="match status" value="4"/>
</dbReference>
<dbReference type="AlphaFoldDB" id="A0A1E3PYT0"/>
<evidence type="ECO:0000256" key="10">
    <source>
        <dbReference type="ARBA" id="ARBA00023242"/>
    </source>
</evidence>
<evidence type="ECO:0000256" key="6">
    <source>
        <dbReference type="ARBA" id="ARBA00022816"/>
    </source>
</evidence>
<evidence type="ECO:0008006" key="15">
    <source>
        <dbReference type="Google" id="ProtNLM"/>
    </source>
</evidence>
<accession>A0A1E3PYT0</accession>
<dbReference type="GO" id="GO:0035859">
    <property type="term" value="C:Seh1-associated complex"/>
    <property type="evidence" value="ECO:0007669"/>
    <property type="project" value="EnsemblFungi"/>
</dbReference>
<keyword evidence="3" id="KW-0813">Transport</keyword>
<gene>
    <name evidence="13" type="ORF">LIPSTDRAFT_6060</name>
</gene>
<keyword evidence="5" id="KW-0677">Repeat</keyword>
<dbReference type="STRING" id="675824.A0A1E3PYT0"/>
<dbReference type="GO" id="GO:0005198">
    <property type="term" value="F:structural molecule activity"/>
    <property type="evidence" value="ECO:0007669"/>
    <property type="project" value="InterPro"/>
</dbReference>
<dbReference type="EMBL" id="KV454300">
    <property type="protein sequence ID" value="ODQ70605.1"/>
    <property type="molecule type" value="Genomic_DNA"/>
</dbReference>
<evidence type="ECO:0000256" key="11">
    <source>
        <dbReference type="ARBA" id="ARBA00029433"/>
    </source>
</evidence>
<dbReference type="SMART" id="SM00320">
    <property type="entry name" value="WD40"/>
    <property type="match status" value="5"/>
</dbReference>
<dbReference type="InterPro" id="IPR036322">
    <property type="entry name" value="WD40_repeat_dom_sf"/>
</dbReference>
<comment type="similarity">
    <text evidence="2">Belongs to the WD repeat SEC13 family.</text>
</comment>
<dbReference type="PROSITE" id="PS50294">
    <property type="entry name" value="WD_REPEATS_REGION"/>
    <property type="match status" value="1"/>
</dbReference>
<protein>
    <recommendedName>
        <fullName evidence="15">Anaphase-promoting complex subunit 4 WD40 domain-containing protein</fullName>
    </recommendedName>
</protein>
<dbReference type="Proteomes" id="UP000094385">
    <property type="component" value="Unassembled WGS sequence"/>
</dbReference>
<organism evidence="13 14">
    <name type="scientific">Lipomyces starkeyi NRRL Y-11557</name>
    <dbReference type="NCBI Taxonomy" id="675824"/>
    <lineage>
        <taxon>Eukaryota</taxon>
        <taxon>Fungi</taxon>
        <taxon>Dikarya</taxon>
        <taxon>Ascomycota</taxon>
        <taxon>Saccharomycotina</taxon>
        <taxon>Lipomycetes</taxon>
        <taxon>Lipomycetales</taxon>
        <taxon>Lipomycetaceae</taxon>
        <taxon>Lipomyces</taxon>
    </lineage>
</organism>
<dbReference type="InterPro" id="IPR001680">
    <property type="entry name" value="WD40_rpt"/>
</dbReference>
<proteinExistence type="inferred from homology"/>
<dbReference type="GO" id="GO:0031080">
    <property type="term" value="C:nuclear pore outer ring"/>
    <property type="evidence" value="ECO:0007669"/>
    <property type="project" value="EnsemblFungi"/>
</dbReference>
<dbReference type="GO" id="GO:0051028">
    <property type="term" value="P:mRNA transport"/>
    <property type="evidence" value="ECO:0007669"/>
    <property type="project" value="UniProtKB-KW"/>
</dbReference>
<evidence type="ECO:0000313" key="13">
    <source>
        <dbReference type="EMBL" id="ODQ70605.1"/>
    </source>
</evidence>
<sequence length="382" mass="41806">MNAIATGHEDLIHDIAYDHYGHLLATCSSDQFIKLFIRVVPSAEWTLLSSFKAHDANIFSLSFAPPQYGLLLASCSEDQTVRVHSSIDNGQTFTKIATLSDSGGPVHQVAFAKFGGHGLKLACIGADGVVRVYHAADPADLRQWHLAFETVVDKDGLLSTGVAARDLQGDFAVDWCPSGTVRASWFTDGLGIDMDDVELPRVDRLSIAELAVEQFVASSMSKVVVFRKRLNGGIYEYEPTEELRGHTDIVRDVAWASNAGVGGRYELIATACKDGWVRIFKLTTRRMGVRATEYRKGASGTVNGNSEKVADENDLGYEVELLDQFDHHKSEVWKVSWNFSGTVLSSSGDDGRVRFWRAAYTGKFVGLGVASAEQGSNDEMDE</sequence>
<dbReference type="OrthoDB" id="5566198at2759"/>
<name>A0A1E3PYT0_LIPST</name>